<gene>
    <name evidence="2" type="ORF">GCM10007939_12720</name>
</gene>
<protein>
    <submittedName>
        <fullName evidence="2">Uncharacterized protein</fullName>
    </submittedName>
</protein>
<evidence type="ECO:0000313" key="2">
    <source>
        <dbReference type="EMBL" id="GLQ34989.1"/>
    </source>
</evidence>
<keyword evidence="3" id="KW-1185">Reference proteome</keyword>
<proteinExistence type="predicted"/>
<dbReference type="RefSeq" id="WP_284377077.1">
    <property type="nucleotide sequence ID" value="NZ_BSNN01000002.1"/>
</dbReference>
<dbReference type="EMBL" id="BSNN01000002">
    <property type="protein sequence ID" value="GLQ34989.1"/>
    <property type="molecule type" value="Genomic_DNA"/>
</dbReference>
<accession>A0ABQ5VUI5</accession>
<comment type="caution">
    <text evidence="2">The sequence shown here is derived from an EMBL/GenBank/DDBJ whole genome shotgun (WGS) entry which is preliminary data.</text>
</comment>
<evidence type="ECO:0000313" key="3">
    <source>
        <dbReference type="Proteomes" id="UP001156694"/>
    </source>
</evidence>
<feature type="region of interest" description="Disordered" evidence="1">
    <location>
        <begin position="60"/>
        <end position="80"/>
    </location>
</feature>
<dbReference type="Proteomes" id="UP001156694">
    <property type="component" value="Unassembled WGS sequence"/>
</dbReference>
<evidence type="ECO:0000256" key="1">
    <source>
        <dbReference type="SAM" id="MobiDB-lite"/>
    </source>
</evidence>
<name>A0ABQ5VUI5_9RHOB</name>
<sequence>MKYIAPTAALVMSATQAVGGTLTDPAVEEIIEPATQAGSSANWIIPVLMIGAVAALASRSGNDPEQEPEESCMYISIGCE</sequence>
<reference evidence="3" key="1">
    <citation type="journal article" date="2019" name="Int. J. Syst. Evol. Microbiol.">
        <title>The Global Catalogue of Microorganisms (GCM) 10K type strain sequencing project: providing services to taxonomists for standard genome sequencing and annotation.</title>
        <authorList>
            <consortium name="The Broad Institute Genomics Platform"/>
            <consortium name="The Broad Institute Genome Sequencing Center for Infectious Disease"/>
            <person name="Wu L."/>
            <person name="Ma J."/>
        </authorList>
    </citation>
    <scope>NUCLEOTIDE SEQUENCE [LARGE SCALE GENOMIC DNA]</scope>
    <source>
        <strain evidence="3">NBRC 110140</strain>
    </source>
</reference>
<organism evidence="2 3">
    <name type="scientific">Amylibacter marinus</name>
    <dbReference type="NCBI Taxonomy" id="1475483"/>
    <lineage>
        <taxon>Bacteria</taxon>
        <taxon>Pseudomonadati</taxon>
        <taxon>Pseudomonadota</taxon>
        <taxon>Alphaproteobacteria</taxon>
        <taxon>Rhodobacterales</taxon>
        <taxon>Paracoccaceae</taxon>
        <taxon>Amylibacter</taxon>
    </lineage>
</organism>